<dbReference type="PROSITE" id="PS50887">
    <property type="entry name" value="GGDEF"/>
    <property type="match status" value="1"/>
</dbReference>
<dbReference type="InterPro" id="IPR029787">
    <property type="entry name" value="Nucleotide_cyclase"/>
</dbReference>
<evidence type="ECO:0000313" key="4">
    <source>
        <dbReference type="Proteomes" id="UP000015346"/>
    </source>
</evidence>
<evidence type="ECO:0000259" key="1">
    <source>
        <dbReference type="PROSITE" id="PS50883"/>
    </source>
</evidence>
<dbReference type="NCBIfam" id="TIGR00254">
    <property type="entry name" value="GGDEF"/>
    <property type="match status" value="1"/>
</dbReference>
<evidence type="ECO:0000313" key="3">
    <source>
        <dbReference type="EMBL" id="EPX84265.1"/>
    </source>
</evidence>
<dbReference type="RefSeq" id="WP_021098557.1">
    <property type="nucleotide sequence ID" value="NZ_KE557322.1"/>
</dbReference>
<feature type="domain" description="GGDEF" evidence="2">
    <location>
        <begin position="96"/>
        <end position="232"/>
    </location>
</feature>
<dbReference type="Gene3D" id="3.30.70.270">
    <property type="match status" value="1"/>
</dbReference>
<dbReference type="HOGENOM" id="CLU_000445_70_50_5"/>
<dbReference type="CDD" id="cd01949">
    <property type="entry name" value="GGDEF"/>
    <property type="match status" value="1"/>
</dbReference>
<dbReference type="OrthoDB" id="9814202at2"/>
<dbReference type="AlphaFoldDB" id="S9S212"/>
<evidence type="ECO:0000259" key="2">
    <source>
        <dbReference type="PROSITE" id="PS50887"/>
    </source>
</evidence>
<dbReference type="InterPro" id="IPR000160">
    <property type="entry name" value="GGDEF_dom"/>
</dbReference>
<protein>
    <submittedName>
        <fullName evidence="3">Diguanylate cyclase/phosphodiesterase</fullName>
    </submittedName>
</protein>
<dbReference type="Pfam" id="PF00563">
    <property type="entry name" value="EAL"/>
    <property type="match status" value="1"/>
</dbReference>
<comment type="caution">
    <text evidence="3">The sequence shown here is derived from an EMBL/GenBank/DDBJ whole genome shotgun (WGS) entry which is preliminary data.</text>
</comment>
<dbReference type="PATRIC" id="fig|1123069.3.peg.2458"/>
<dbReference type="EMBL" id="AOLV01000028">
    <property type="protein sequence ID" value="EPX84265.1"/>
    <property type="molecule type" value="Genomic_DNA"/>
</dbReference>
<accession>S9S212</accession>
<dbReference type="SUPFAM" id="SSF55073">
    <property type="entry name" value="Nucleotide cyclase"/>
    <property type="match status" value="1"/>
</dbReference>
<dbReference type="SMART" id="SM00052">
    <property type="entry name" value="EAL"/>
    <property type="match status" value="1"/>
</dbReference>
<feature type="domain" description="EAL" evidence="1">
    <location>
        <begin position="241"/>
        <end position="496"/>
    </location>
</feature>
<dbReference type="InterPro" id="IPR001633">
    <property type="entry name" value="EAL_dom"/>
</dbReference>
<dbReference type="CDD" id="cd01948">
    <property type="entry name" value="EAL"/>
    <property type="match status" value="1"/>
</dbReference>
<dbReference type="InterPro" id="IPR043128">
    <property type="entry name" value="Rev_trsase/Diguanyl_cyclase"/>
</dbReference>
<reference evidence="3 4" key="1">
    <citation type="journal article" date="2013" name="Stand. Genomic Sci.">
        <title>Genome sequence of the reddish-pigmented Rubellimicrobium thermophilum type strain (DSM 16684(T)), a member of the Roseobacter clade.</title>
        <authorList>
            <person name="Fiebig A."/>
            <person name="Riedel T."/>
            <person name="Gronow S."/>
            <person name="Petersen J."/>
            <person name="Klenk H.P."/>
            <person name="Goker M."/>
        </authorList>
    </citation>
    <scope>NUCLEOTIDE SEQUENCE [LARGE SCALE GENOMIC DNA]</scope>
    <source>
        <strain evidence="3 4">DSM 16684</strain>
    </source>
</reference>
<dbReference type="SMART" id="SM00267">
    <property type="entry name" value="GGDEF"/>
    <property type="match status" value="1"/>
</dbReference>
<sequence length="508" mass="54455">MIRNTARFRRMRGLAVPSGRVLLALAVLSAALALALQEGDEQAALALAVPAAMALGLALARGAPPAPGDALTGLGTRNGLVSALDRILAAARPDGPSTAVLVIEIDRFRLLEERHDHAAVERILTVTAQRLRDHLRETDHAARLEGPMFAVALSPVRRLDLEGAIQLAGRLQRALSEPIALGGMSVHLTVSVGFALPARLRSPTGETLLQAAMLALIEAQRNGPGAIRSYSEAMHARINSRGALAGEVAAALERGEIQAYFQPQISTTTGAVTGFEALARWQHPSRGLIPPAEFLPAVAEAGLMPRLGQKMIRDALTALREWDALGLAVPRVGVNFSSVELCDPRLVDRIGWELDRFGLTPDRLVVEVLESVVASQSEDLVIRNLASLARLGCCLDLDDFGTGHASITSIRRFSIERIKIDRSFVTRIDEDPEQARMVSAILTMADRLGLDTLAEGVETAGEQAVLARLGCGHVQGFGIARPMPFGETAGWLRAWEARRDGGTRLRVV</sequence>
<dbReference type="PANTHER" id="PTHR33121:SF70">
    <property type="entry name" value="SIGNALING PROTEIN YKOW"/>
    <property type="match status" value="1"/>
</dbReference>
<dbReference type="Pfam" id="PF00990">
    <property type="entry name" value="GGDEF"/>
    <property type="match status" value="1"/>
</dbReference>
<dbReference type="SUPFAM" id="SSF141868">
    <property type="entry name" value="EAL domain-like"/>
    <property type="match status" value="1"/>
</dbReference>
<name>S9S212_9RHOB</name>
<gene>
    <name evidence="3" type="ORF">ruthe_02477</name>
</gene>
<proteinExistence type="predicted"/>
<dbReference type="InterPro" id="IPR050706">
    <property type="entry name" value="Cyclic-di-GMP_PDE-like"/>
</dbReference>
<keyword evidence="4" id="KW-1185">Reference proteome</keyword>
<dbReference type="GO" id="GO:0071111">
    <property type="term" value="F:cyclic-guanylate-specific phosphodiesterase activity"/>
    <property type="evidence" value="ECO:0007669"/>
    <property type="project" value="InterPro"/>
</dbReference>
<dbReference type="PROSITE" id="PS50883">
    <property type="entry name" value="EAL"/>
    <property type="match status" value="1"/>
</dbReference>
<dbReference type="Gene3D" id="3.20.20.450">
    <property type="entry name" value="EAL domain"/>
    <property type="match status" value="1"/>
</dbReference>
<dbReference type="InterPro" id="IPR035919">
    <property type="entry name" value="EAL_sf"/>
</dbReference>
<dbReference type="PANTHER" id="PTHR33121">
    <property type="entry name" value="CYCLIC DI-GMP PHOSPHODIESTERASE PDEF"/>
    <property type="match status" value="1"/>
</dbReference>
<dbReference type="Proteomes" id="UP000015346">
    <property type="component" value="Unassembled WGS sequence"/>
</dbReference>
<organism evidence="3 4">
    <name type="scientific">Rubellimicrobium thermophilum DSM 16684</name>
    <dbReference type="NCBI Taxonomy" id="1123069"/>
    <lineage>
        <taxon>Bacteria</taxon>
        <taxon>Pseudomonadati</taxon>
        <taxon>Pseudomonadota</taxon>
        <taxon>Alphaproteobacteria</taxon>
        <taxon>Rhodobacterales</taxon>
        <taxon>Roseobacteraceae</taxon>
        <taxon>Rubellimicrobium</taxon>
    </lineage>
</organism>
<dbReference type="STRING" id="1123069.ruthe_02477"/>